<evidence type="ECO:0000256" key="1">
    <source>
        <dbReference type="SAM" id="MobiDB-lite"/>
    </source>
</evidence>
<keyword evidence="3" id="KW-1185">Reference proteome</keyword>
<evidence type="ECO:0000313" key="3">
    <source>
        <dbReference type="Proteomes" id="UP000048965"/>
    </source>
</evidence>
<feature type="region of interest" description="Disordered" evidence="1">
    <location>
        <begin position="253"/>
        <end position="274"/>
    </location>
</feature>
<dbReference type="Proteomes" id="UP000048965">
    <property type="component" value="Unassembled WGS sequence"/>
</dbReference>
<accession>A0A0N7YMM1</accession>
<dbReference type="AlphaFoldDB" id="A0A0N7YMM1"/>
<dbReference type="EMBL" id="BBNO01000009">
    <property type="protein sequence ID" value="GAO11995.1"/>
    <property type="molecule type" value="Genomic_DNA"/>
</dbReference>
<protein>
    <submittedName>
        <fullName evidence="2">Uncharacterized protein</fullName>
    </submittedName>
</protein>
<proteinExistence type="predicted"/>
<gene>
    <name evidence="2" type="ORF">TPA0598_09_02860</name>
</gene>
<reference evidence="3" key="1">
    <citation type="submission" date="2014-09" db="EMBL/GenBank/DDBJ databases">
        <title>Whole genome shotgun sequence of Streptomyces sp. NBRC 110027.</title>
        <authorList>
            <person name="Komaki H."/>
            <person name="Ichikawa N."/>
            <person name="Katano-Makiyama Y."/>
            <person name="Hosoyama A."/>
            <person name="Hashimoto M."/>
            <person name="Uohara A."/>
            <person name="Kitahashi Y."/>
            <person name="Ohji S."/>
            <person name="Kimura A."/>
            <person name="Yamazoe A."/>
            <person name="Igarashi Y."/>
            <person name="Fujita N."/>
        </authorList>
    </citation>
    <scope>NUCLEOTIDE SEQUENCE [LARGE SCALE GENOMIC DNA]</scope>
    <source>
        <strain evidence="3">NBRC 110027</strain>
    </source>
</reference>
<name>A0A0N7YMM1_9ACTN</name>
<evidence type="ECO:0000313" key="2">
    <source>
        <dbReference type="EMBL" id="GAO11995.1"/>
    </source>
</evidence>
<organism evidence="2 3">
    <name type="scientific">Streptomyces lydicamycinicus</name>
    <dbReference type="NCBI Taxonomy" id="1546107"/>
    <lineage>
        <taxon>Bacteria</taxon>
        <taxon>Bacillati</taxon>
        <taxon>Actinomycetota</taxon>
        <taxon>Actinomycetes</taxon>
        <taxon>Kitasatosporales</taxon>
        <taxon>Streptomycetaceae</taxon>
        <taxon>Streptomyces</taxon>
    </lineage>
</organism>
<sequence length="497" mass="55268">MRNLLQSSRRKGHYGGVTSAIPNQWIVVQRPAEVAGRRSEIARMAGWEIRDESGHWRVRTAESYRKQPPSLLTTRHIRESQFNFLGTLPEQASHLTASSSNSVTEELKRLRDKETLASEVARFQLVFLRTPTAQLPDAMRTFFSEAAKRLPQSELLVIDVARELSARYNLAKFLLTVKLTPTQLPNDSLPVGSALTTGGIFAAELFTAPALLALAPYVVGVPASRARGAAVWLFGRPVAGLTFPTDQLIDTVRPTTDRLDGPRQRGGKNPPTATAEQTMTFFTWWTTQVNKVLSLATDPVNFADPASNIYSPVKHWQYLASIERLFRDVAETLADTEYHETAQLRAAYDALDTLEGMHHGGFDELVTPFRAARTLEKLRQDLPPDISAVALPICQRAVDALEKVKDGFTPTGTYYTPTGLAGLPGKKGPMDKTWDQATSLYLRRDRNSAHSFLKMDEWEKALLLSHNGTLPRGIAELAFLYLLDLVAHPDKIATKLR</sequence>
<reference evidence="2 3" key="2">
    <citation type="journal article" date="2015" name="Stand. Genomic Sci.">
        <title>Draft genome sequence of marine-derived Streptomyces sp. TP-A0598, a producer of anti-MRSA antibiotic lydicamycins.</title>
        <authorList>
            <person name="Komaki H."/>
            <person name="Ichikawa N."/>
            <person name="Hosoyama A."/>
            <person name="Fujita N."/>
            <person name="Igarashi Y."/>
        </authorList>
    </citation>
    <scope>NUCLEOTIDE SEQUENCE [LARGE SCALE GENOMIC DNA]</scope>
    <source>
        <strain evidence="2 3">NBRC 110027</strain>
    </source>
</reference>
<comment type="caution">
    <text evidence="2">The sequence shown here is derived from an EMBL/GenBank/DDBJ whole genome shotgun (WGS) entry which is preliminary data.</text>
</comment>